<evidence type="ECO:0000313" key="1">
    <source>
        <dbReference type="EMBL" id="GMT12549.1"/>
    </source>
</evidence>
<dbReference type="AlphaFoldDB" id="A0AAV5V3T9"/>
<evidence type="ECO:0000313" key="2">
    <source>
        <dbReference type="Proteomes" id="UP001432322"/>
    </source>
</evidence>
<dbReference type="Proteomes" id="UP001432322">
    <property type="component" value="Unassembled WGS sequence"/>
</dbReference>
<comment type="caution">
    <text evidence="1">The sequence shown here is derived from an EMBL/GenBank/DDBJ whole genome shotgun (WGS) entry which is preliminary data.</text>
</comment>
<keyword evidence="2" id="KW-1185">Reference proteome</keyword>
<gene>
    <name evidence="1" type="ORF">PFISCL1PPCAC_3846</name>
</gene>
<name>A0AAV5V3T9_9BILA</name>
<protein>
    <submittedName>
        <fullName evidence="1">Uncharacterized protein</fullName>
    </submittedName>
</protein>
<accession>A0AAV5V3T9</accession>
<dbReference type="EMBL" id="BTSY01000001">
    <property type="protein sequence ID" value="GMT12549.1"/>
    <property type="molecule type" value="Genomic_DNA"/>
</dbReference>
<organism evidence="1 2">
    <name type="scientific">Pristionchus fissidentatus</name>
    <dbReference type="NCBI Taxonomy" id="1538716"/>
    <lineage>
        <taxon>Eukaryota</taxon>
        <taxon>Metazoa</taxon>
        <taxon>Ecdysozoa</taxon>
        <taxon>Nematoda</taxon>
        <taxon>Chromadorea</taxon>
        <taxon>Rhabditida</taxon>
        <taxon>Rhabditina</taxon>
        <taxon>Diplogasteromorpha</taxon>
        <taxon>Diplogasteroidea</taxon>
        <taxon>Neodiplogasteridae</taxon>
        <taxon>Pristionchus</taxon>
    </lineage>
</organism>
<feature type="non-terminal residue" evidence="1">
    <location>
        <position position="1"/>
    </location>
</feature>
<feature type="non-terminal residue" evidence="1">
    <location>
        <position position="176"/>
    </location>
</feature>
<reference evidence="1" key="1">
    <citation type="submission" date="2023-10" db="EMBL/GenBank/DDBJ databases">
        <title>Genome assembly of Pristionchus species.</title>
        <authorList>
            <person name="Yoshida K."/>
            <person name="Sommer R.J."/>
        </authorList>
    </citation>
    <scope>NUCLEOTIDE SEQUENCE</scope>
    <source>
        <strain evidence="1">RS5133</strain>
    </source>
</reference>
<sequence length="176" mass="20807">ELLKRRCLVRDALRCKKMQCLNTGVRYTDATMKKAFKIDFYVMDGTPTVIVYQFDPTSYISTHEVFTTVGNILNVNILRNTICYEVHDEYWTLVGELPMPKRCRLNTVLNKKCLEVITTARCLCPEAQDRHNDRYRSVFYTERTKEEDKEGFVMFTQDRLHNLAYYGEGIYAHEYE</sequence>
<proteinExistence type="predicted"/>